<evidence type="ECO:0008006" key="7">
    <source>
        <dbReference type="Google" id="ProtNLM"/>
    </source>
</evidence>
<dbReference type="GO" id="GO:0003735">
    <property type="term" value="F:structural constituent of ribosome"/>
    <property type="evidence" value="ECO:0007669"/>
    <property type="project" value="InterPro"/>
</dbReference>
<dbReference type="EMBL" id="JADGKB010000083">
    <property type="protein sequence ID" value="KAJ3254553.1"/>
    <property type="molecule type" value="Genomic_DNA"/>
</dbReference>
<keyword evidence="2" id="KW-0689">Ribosomal protein</keyword>
<comment type="similarity">
    <text evidence="1">Belongs to the bacterial ribosomal protein bS16 family.</text>
</comment>
<dbReference type="PANTHER" id="PTHR12919">
    <property type="entry name" value="30S RIBOSOMAL PROTEIN S16"/>
    <property type="match status" value="1"/>
</dbReference>
<proteinExistence type="inferred from homology"/>
<name>A0AAD5UD03_9FUNG</name>
<keyword evidence="6" id="KW-1185">Reference proteome</keyword>
<keyword evidence="4" id="KW-0175">Coiled coil</keyword>
<dbReference type="PANTHER" id="PTHR12919:SF20">
    <property type="entry name" value="SMALL RIBOSOMAL SUBUNIT PROTEIN BS16M"/>
    <property type="match status" value="1"/>
</dbReference>
<sequence length="153" mass="17666">MVVRIRLARWGARNNPFYGIVAANARAPRDGKHLERLGTYNPMKDENGHKHLELATDRIKYWLGANIMPVLPKRLQDLGMLDLNDSDTWSVRLTDENGKELGIVTSEEARKYKQEIKVQLNKLDREKIHFEKKRDVVLSPEESLAAMKQYLGI</sequence>
<evidence type="ECO:0000313" key="5">
    <source>
        <dbReference type="EMBL" id="KAJ3254553.1"/>
    </source>
</evidence>
<gene>
    <name evidence="5" type="ORF">HK103_007107</name>
</gene>
<feature type="coiled-coil region" evidence="4">
    <location>
        <begin position="106"/>
        <end position="133"/>
    </location>
</feature>
<keyword evidence="3" id="KW-0687">Ribonucleoprotein</keyword>
<dbReference type="AlphaFoldDB" id="A0AAD5UD03"/>
<dbReference type="InterPro" id="IPR000307">
    <property type="entry name" value="Ribosomal_bS16"/>
</dbReference>
<dbReference type="NCBIfam" id="TIGR00002">
    <property type="entry name" value="S16"/>
    <property type="match status" value="1"/>
</dbReference>
<reference evidence="5" key="1">
    <citation type="submission" date="2020-05" db="EMBL/GenBank/DDBJ databases">
        <title>Phylogenomic resolution of chytrid fungi.</title>
        <authorList>
            <person name="Stajich J.E."/>
            <person name="Amses K."/>
            <person name="Simmons R."/>
            <person name="Seto K."/>
            <person name="Myers J."/>
            <person name="Bonds A."/>
            <person name="Quandt C.A."/>
            <person name="Barry K."/>
            <person name="Liu P."/>
            <person name="Grigoriev I."/>
            <person name="Longcore J.E."/>
            <person name="James T.Y."/>
        </authorList>
    </citation>
    <scope>NUCLEOTIDE SEQUENCE</scope>
    <source>
        <strain evidence="5">PLAUS21</strain>
    </source>
</reference>
<comment type="caution">
    <text evidence="5">The sequence shown here is derived from an EMBL/GenBank/DDBJ whole genome shotgun (WGS) entry which is preliminary data.</text>
</comment>
<evidence type="ECO:0000256" key="4">
    <source>
        <dbReference type="SAM" id="Coils"/>
    </source>
</evidence>
<dbReference type="Gene3D" id="3.30.1320.10">
    <property type="match status" value="1"/>
</dbReference>
<dbReference type="GO" id="GO:0005763">
    <property type="term" value="C:mitochondrial small ribosomal subunit"/>
    <property type="evidence" value="ECO:0007669"/>
    <property type="project" value="TreeGrafter"/>
</dbReference>
<evidence type="ECO:0000256" key="1">
    <source>
        <dbReference type="ARBA" id="ARBA00006668"/>
    </source>
</evidence>
<dbReference type="GO" id="GO:0032543">
    <property type="term" value="P:mitochondrial translation"/>
    <property type="evidence" value="ECO:0007669"/>
    <property type="project" value="TreeGrafter"/>
</dbReference>
<evidence type="ECO:0000256" key="2">
    <source>
        <dbReference type="ARBA" id="ARBA00022980"/>
    </source>
</evidence>
<dbReference type="InterPro" id="IPR020592">
    <property type="entry name" value="Ribosomal_bS16_CS"/>
</dbReference>
<evidence type="ECO:0000256" key="3">
    <source>
        <dbReference type="ARBA" id="ARBA00023274"/>
    </source>
</evidence>
<dbReference type="Proteomes" id="UP001210925">
    <property type="component" value="Unassembled WGS sequence"/>
</dbReference>
<dbReference type="PROSITE" id="PS00732">
    <property type="entry name" value="RIBOSOMAL_S16"/>
    <property type="match status" value="1"/>
</dbReference>
<organism evidence="5 6">
    <name type="scientific">Boothiomyces macroporosus</name>
    <dbReference type="NCBI Taxonomy" id="261099"/>
    <lineage>
        <taxon>Eukaryota</taxon>
        <taxon>Fungi</taxon>
        <taxon>Fungi incertae sedis</taxon>
        <taxon>Chytridiomycota</taxon>
        <taxon>Chytridiomycota incertae sedis</taxon>
        <taxon>Chytridiomycetes</taxon>
        <taxon>Rhizophydiales</taxon>
        <taxon>Terramycetaceae</taxon>
        <taxon>Boothiomyces</taxon>
    </lineage>
</organism>
<accession>A0AAD5UD03</accession>
<evidence type="ECO:0000313" key="6">
    <source>
        <dbReference type="Proteomes" id="UP001210925"/>
    </source>
</evidence>
<protein>
    <recommendedName>
        <fullName evidence="7">Ribosomal protein S16</fullName>
    </recommendedName>
</protein>
<dbReference type="SUPFAM" id="SSF54565">
    <property type="entry name" value="Ribosomal protein S16"/>
    <property type="match status" value="1"/>
</dbReference>
<dbReference type="InterPro" id="IPR023803">
    <property type="entry name" value="Ribosomal_bS16_dom_sf"/>
</dbReference>
<dbReference type="Pfam" id="PF00886">
    <property type="entry name" value="Ribosomal_S16"/>
    <property type="match status" value="1"/>
</dbReference>
<dbReference type="HAMAP" id="MF_00385">
    <property type="entry name" value="Ribosomal_bS16"/>
    <property type="match status" value="1"/>
</dbReference>